<keyword evidence="3 7" id="KW-0812">Transmembrane</keyword>
<dbReference type="Gene3D" id="1.20.120.1770">
    <property type="match status" value="1"/>
</dbReference>
<keyword evidence="4" id="KW-0249">Electron transport</keyword>
<feature type="transmembrane region" description="Helical" evidence="7">
    <location>
        <begin position="214"/>
        <end position="238"/>
    </location>
</feature>
<accession>A0A9P8L309</accession>
<name>A0A9P8L309_9PEZI</name>
<gene>
    <name evidence="9" type="ORF">FGG08_003918</name>
</gene>
<keyword evidence="6 7" id="KW-0472">Membrane</keyword>
<keyword evidence="2" id="KW-0813">Transport</keyword>
<evidence type="ECO:0000256" key="6">
    <source>
        <dbReference type="ARBA" id="ARBA00023136"/>
    </source>
</evidence>
<evidence type="ECO:0000256" key="3">
    <source>
        <dbReference type="ARBA" id="ARBA00022692"/>
    </source>
</evidence>
<dbReference type="PANTHER" id="PTHR47797">
    <property type="entry name" value="DEHYDROGENASE, PUTATIVE (AFU_ORTHOLOGUE AFUA_8G05805)-RELATED"/>
    <property type="match status" value="1"/>
</dbReference>
<dbReference type="AlphaFoldDB" id="A0A9P8L309"/>
<dbReference type="Proteomes" id="UP000698800">
    <property type="component" value="Unassembled WGS sequence"/>
</dbReference>
<feature type="transmembrane region" description="Helical" evidence="7">
    <location>
        <begin position="282"/>
        <end position="304"/>
    </location>
</feature>
<evidence type="ECO:0000313" key="10">
    <source>
        <dbReference type="Proteomes" id="UP000698800"/>
    </source>
</evidence>
<evidence type="ECO:0000256" key="4">
    <source>
        <dbReference type="ARBA" id="ARBA00022982"/>
    </source>
</evidence>
<evidence type="ECO:0000259" key="8">
    <source>
        <dbReference type="SMART" id="SM00665"/>
    </source>
</evidence>
<feature type="domain" description="Cytochrome b561" evidence="8">
    <location>
        <begin position="182"/>
        <end position="299"/>
    </location>
</feature>
<comment type="caution">
    <text evidence="9">The sequence shown here is derived from an EMBL/GenBank/DDBJ whole genome shotgun (WGS) entry which is preliminary data.</text>
</comment>
<reference evidence="9" key="1">
    <citation type="submission" date="2021-03" db="EMBL/GenBank/DDBJ databases">
        <title>Comparative genomics and phylogenomic investigation of the class Geoglossomycetes provide insights into ecological specialization and systematics.</title>
        <authorList>
            <person name="Melie T."/>
            <person name="Pirro S."/>
            <person name="Miller A.N."/>
            <person name="Quandt A."/>
        </authorList>
    </citation>
    <scope>NUCLEOTIDE SEQUENCE</scope>
    <source>
        <strain evidence="9">GBOQ0MN5Z8</strain>
    </source>
</reference>
<evidence type="ECO:0000256" key="2">
    <source>
        <dbReference type="ARBA" id="ARBA00022448"/>
    </source>
</evidence>
<keyword evidence="10" id="KW-1185">Reference proteome</keyword>
<evidence type="ECO:0000256" key="7">
    <source>
        <dbReference type="SAM" id="Phobius"/>
    </source>
</evidence>
<dbReference type="EMBL" id="JAGHQL010000073">
    <property type="protein sequence ID" value="KAH0541628.1"/>
    <property type="molecule type" value="Genomic_DNA"/>
</dbReference>
<organism evidence="9 10">
    <name type="scientific">Glutinoglossum americanum</name>
    <dbReference type="NCBI Taxonomy" id="1670608"/>
    <lineage>
        <taxon>Eukaryota</taxon>
        <taxon>Fungi</taxon>
        <taxon>Dikarya</taxon>
        <taxon>Ascomycota</taxon>
        <taxon>Pezizomycotina</taxon>
        <taxon>Geoglossomycetes</taxon>
        <taxon>Geoglossales</taxon>
        <taxon>Geoglossaceae</taxon>
        <taxon>Glutinoglossum</taxon>
    </lineage>
</organism>
<dbReference type="PANTHER" id="PTHR47797:SF3">
    <property type="entry name" value="CYTOCHROME B561 DOMAIN-CONTAINING PROTEIN"/>
    <property type="match status" value="1"/>
</dbReference>
<comment type="subcellular location">
    <subcellularLocation>
        <location evidence="1">Membrane</location>
    </subcellularLocation>
</comment>
<sequence>MKGALMFIIYGDPSSEGNPTISIRTATGHKQPEPITASDAGGADIRVLRSSWIPSSEGPTLGDQTFVATVSLICYSCHLWPGTQITAASNSMPWMWAWNEKQDIPMYSDDIHLDMHRHHAGAGGWGNFYVDMARSVNTARIAPSLPPIRPNVAAIGVSESPGSLLAGKGALEWIAHDPTLHLHGLIMGMAFLLLFPAGVVAMRSGSAKSFKYHWIIQLAASVFTGLGVIAGLLLGQGINTTHQGVGIAIAASLGLQGVLGWRHHVVFLRIKRRTWISHAHVWLGRLVMAAGWTNLVTGMLLRGYPGACVIVMVIVVCVEMLGLTFWVWWAYRRSAPQMPSGQRSVWRKEENYFAVGDLDDEGDDDSELNTVTDETMEPMIEAGRGI</sequence>
<feature type="transmembrane region" description="Helical" evidence="7">
    <location>
        <begin position="244"/>
        <end position="261"/>
    </location>
</feature>
<evidence type="ECO:0000256" key="1">
    <source>
        <dbReference type="ARBA" id="ARBA00004370"/>
    </source>
</evidence>
<keyword evidence="5 7" id="KW-1133">Transmembrane helix</keyword>
<dbReference type="SMART" id="SM00665">
    <property type="entry name" value="B561"/>
    <property type="match status" value="1"/>
</dbReference>
<dbReference type="GO" id="GO:0016020">
    <property type="term" value="C:membrane"/>
    <property type="evidence" value="ECO:0007669"/>
    <property type="project" value="UniProtKB-SubCell"/>
</dbReference>
<dbReference type="SUPFAM" id="SSF49344">
    <property type="entry name" value="CBD9-like"/>
    <property type="match status" value="1"/>
</dbReference>
<dbReference type="InterPro" id="IPR015920">
    <property type="entry name" value="Cellobiose_DH-like_cyt"/>
</dbReference>
<proteinExistence type="predicted"/>
<dbReference type="InterPro" id="IPR006593">
    <property type="entry name" value="Cyt_b561/ferric_Rdtase_TM"/>
</dbReference>
<dbReference type="CDD" id="cd09630">
    <property type="entry name" value="CDH_like_cytochrome"/>
    <property type="match status" value="1"/>
</dbReference>
<protein>
    <recommendedName>
        <fullName evidence="8">Cytochrome b561 domain-containing protein</fullName>
    </recommendedName>
</protein>
<dbReference type="Gene3D" id="2.60.40.1210">
    <property type="entry name" value="Cellobiose dehydrogenase, cytochrome domain"/>
    <property type="match status" value="1"/>
</dbReference>
<dbReference type="OrthoDB" id="19261at2759"/>
<evidence type="ECO:0000256" key="5">
    <source>
        <dbReference type="ARBA" id="ARBA00022989"/>
    </source>
</evidence>
<feature type="transmembrane region" description="Helical" evidence="7">
    <location>
        <begin position="180"/>
        <end position="202"/>
    </location>
</feature>
<evidence type="ECO:0000313" key="9">
    <source>
        <dbReference type="EMBL" id="KAH0541628.1"/>
    </source>
</evidence>
<dbReference type="CDD" id="cd08760">
    <property type="entry name" value="Cyt_b561_FRRS1_like"/>
    <property type="match status" value="1"/>
</dbReference>
<feature type="transmembrane region" description="Helical" evidence="7">
    <location>
        <begin position="310"/>
        <end position="331"/>
    </location>
</feature>